<evidence type="ECO:0000256" key="4">
    <source>
        <dbReference type="ARBA" id="ARBA00022691"/>
    </source>
</evidence>
<feature type="coiled-coil region" evidence="6">
    <location>
        <begin position="192"/>
        <end position="219"/>
    </location>
</feature>
<evidence type="ECO:0000256" key="6">
    <source>
        <dbReference type="SAM" id="Coils"/>
    </source>
</evidence>
<dbReference type="EMBL" id="CP025197">
    <property type="protein sequence ID" value="AUG56532.1"/>
    <property type="molecule type" value="Genomic_DNA"/>
</dbReference>
<protein>
    <recommendedName>
        <fullName evidence="1">site-specific DNA-methyltransferase (adenine-specific)</fullName>
        <ecNumber evidence="1">2.1.1.72</ecNumber>
    </recommendedName>
</protein>
<dbReference type="PANTHER" id="PTHR33841:SF1">
    <property type="entry name" value="DNA METHYLTRANSFERASE A"/>
    <property type="match status" value="1"/>
</dbReference>
<dbReference type="Gene3D" id="3.40.50.150">
    <property type="entry name" value="Vaccinia Virus protein VP39"/>
    <property type="match status" value="1"/>
</dbReference>
<dbReference type="GO" id="GO:0032259">
    <property type="term" value="P:methylation"/>
    <property type="evidence" value="ECO:0007669"/>
    <property type="project" value="UniProtKB-KW"/>
</dbReference>
<evidence type="ECO:0000256" key="5">
    <source>
        <dbReference type="ARBA" id="ARBA00047942"/>
    </source>
</evidence>
<reference evidence="8 9" key="1">
    <citation type="submission" date="2017-12" db="EMBL/GenBank/DDBJ databases">
        <title>Complete genome sequence of Herbivorax saccincola GGR1, a novel Cellulosome-producing hydrolytic bacterium in a thermophilic biogas plant, established by Illumina and Nanopore MinION sequencing.</title>
        <authorList>
            <person name="Pechtl A."/>
            <person name="Ruckert C."/>
            <person name="Koeck D.E."/>
            <person name="Maus I."/>
            <person name="Winkler A."/>
            <person name="Kalinowski J."/>
            <person name="Puhler A."/>
            <person name="Schwarz W.W."/>
            <person name="Zverlov V.V."/>
            <person name="Schluter A."/>
            <person name="Liebl W."/>
        </authorList>
    </citation>
    <scope>NUCLEOTIDE SEQUENCE [LARGE SCALE GENOMIC DNA]</scope>
    <source>
        <strain evidence="9">SR1</strain>
    </source>
</reference>
<keyword evidence="2 8" id="KW-0489">Methyltransferase</keyword>
<dbReference type="EC" id="2.1.1.72" evidence="1"/>
<dbReference type="GO" id="GO:0006304">
    <property type="term" value="P:DNA modification"/>
    <property type="evidence" value="ECO:0007669"/>
    <property type="project" value="InterPro"/>
</dbReference>
<dbReference type="InterPro" id="IPR050953">
    <property type="entry name" value="N4_N6_ade-DNA_methylase"/>
</dbReference>
<dbReference type="PANTHER" id="PTHR33841">
    <property type="entry name" value="DNA METHYLTRANSFERASE YEEA-RELATED"/>
    <property type="match status" value="1"/>
</dbReference>
<evidence type="ECO:0000313" key="9">
    <source>
        <dbReference type="Proteomes" id="UP000233534"/>
    </source>
</evidence>
<keyword evidence="9" id="KW-1185">Reference proteome</keyword>
<organism evidence="8 9">
    <name type="scientific">Acetivibrio saccincola</name>
    <dbReference type="NCBI Taxonomy" id="1677857"/>
    <lineage>
        <taxon>Bacteria</taxon>
        <taxon>Bacillati</taxon>
        <taxon>Bacillota</taxon>
        <taxon>Clostridia</taxon>
        <taxon>Eubacteriales</taxon>
        <taxon>Oscillospiraceae</taxon>
        <taxon>Acetivibrio</taxon>
    </lineage>
</organism>
<dbReference type="InterPro" id="IPR029063">
    <property type="entry name" value="SAM-dependent_MTases_sf"/>
</dbReference>
<dbReference type="PRINTS" id="PR00507">
    <property type="entry name" value="N12N6MTFRASE"/>
</dbReference>
<dbReference type="SUPFAM" id="SSF53335">
    <property type="entry name" value="S-adenosyl-L-methionine-dependent methyltransferases"/>
    <property type="match status" value="1"/>
</dbReference>
<feature type="domain" description="Type II methyltransferase M.TaqI-like" evidence="7">
    <location>
        <begin position="366"/>
        <end position="598"/>
    </location>
</feature>
<evidence type="ECO:0000313" key="8">
    <source>
        <dbReference type="EMBL" id="AUG56532.1"/>
    </source>
</evidence>
<keyword evidence="3" id="KW-0808">Transferase</keyword>
<dbReference type="Proteomes" id="UP000233534">
    <property type="component" value="Chromosome"/>
</dbReference>
<dbReference type="PROSITE" id="PS00092">
    <property type="entry name" value="N6_MTASE"/>
    <property type="match status" value="1"/>
</dbReference>
<dbReference type="GO" id="GO:0003676">
    <property type="term" value="F:nucleic acid binding"/>
    <property type="evidence" value="ECO:0007669"/>
    <property type="project" value="InterPro"/>
</dbReference>
<sequence>MDKTAIRNFAVKARRKLIEDITHKAYEIGITKDKILDIETFEGGFRVKGRENGKTFKKYELKQRDKLIQNIKYKGFEQVIEEVAYTWFNRFIALRFMEINNYLPTGVRVLSSIEEGKTEPDIIQEALNIDLDLDPEIVYRLQDSNDTEDLYRYLLVKQCNQLGKIMPSVFEEIADYTELLLPDKLLAEGSVIRDLVEEIEEYDWKIELNEEEQKQEEEKGEHGIEIIGWLYQYYISEKKDEVFAGLKKNKKITKENIPAATQLFTPKWIVKYMVENSLGRLWLESHPNEELKAQWKYYLEEAEQEPEVQKQLDALKDPNLNPEDIKVLDPAMGSGHILVYAFDVLYEIYLSAGYSEREIPTLILEKNLYGLDIDDRAGQLATFALLMKARSKNRRIFRHKPKMNLCSIQESNDIPREAIEYLVNPKETELEKHIHRGDVEYLIEVFHDAKEYGSILDVKKIDFDALEKRIEEIRSNVPEDLFELQYREIILEKIPPLIQQAKIMSQKYDVVVTNPPYMGSRKSMNSSIKKFTEKNYPYSKADLYACFIEKCLEYAKNKLFVSMITQQSFMFTDDFKYLREMLLDNINIVCMAHLGSGVFPELSGEVVQTTTFIMRKLLINDYKGLFIRLTDLPGEQKEADLLNSNYHYSKYKNSDFKQIEGFPFSYWISDKMKTSFICNKKFEEVGIPRQGLATGNNEVFLRFWHEIKFCDIGFGFDSIENFHESKSKFAPYNKGGKQRRWFGNNDFLIRFDKPNFDILANQGNKLPSRQFYFKQCITWSDISGRNFAGRYCDKGFVFDVKGSSGFPNKDNIYYVLAFLNSKVVPKYIDALNPTLTTQVGDLKRIPIIQTDKTVKNLISNTTIENVKISKTDWDSFETSWDFKKHPLLTHKKEADTIEGAFTNWSNFAENQFNQLKANEEELNRIFIEIYGLQDELTPEVADEDITISKADRERDIKSFISYAAGCMFGRYSLDEEGLIYAGGDFDDKFRLRDGQWEIKTKEGWKKSRVNIVEHNVIPIVDGDYFEDGILERFVEFVKVSFGEETLEENLDYIAETLGRKANETSRQAIRRYFLKDFYKDHVRTYKKRPIYWLFDSGRQDGFKALIYMHRYDPSTVARVRTDYLHSLQKKYEAEINHLDILIDSDISQREKAAARKKKETILKQIEECRLYDEAIAHMANQRIEIDLDDGVKVNYAKFQGVEIPQGKGRKPLKADLLAKI</sequence>
<dbReference type="InterPro" id="IPR047939">
    <property type="entry name" value="BREX_1_PglX"/>
</dbReference>
<evidence type="ECO:0000256" key="1">
    <source>
        <dbReference type="ARBA" id="ARBA00011900"/>
    </source>
</evidence>
<dbReference type="REBASE" id="227336">
    <property type="entry name" value="HsaGGR1ORF2900P"/>
</dbReference>
<dbReference type="NCBIfam" id="NF033452">
    <property type="entry name" value="BREX_1_MTaseX"/>
    <property type="match status" value="1"/>
</dbReference>
<keyword evidence="6" id="KW-0175">Coiled coil</keyword>
<name>A0A2K9DYF0_9FIRM</name>
<dbReference type="InterPro" id="IPR002052">
    <property type="entry name" value="DNA_methylase_N6_adenine_CS"/>
</dbReference>
<evidence type="ECO:0000259" key="7">
    <source>
        <dbReference type="Pfam" id="PF07669"/>
    </source>
</evidence>
<dbReference type="KEGG" id="hsc:HVS_02900"/>
<gene>
    <name evidence="8" type="ORF">HVS_02900</name>
</gene>
<dbReference type="AlphaFoldDB" id="A0A2K9DYF0"/>
<dbReference type="InterPro" id="IPR011639">
    <property type="entry name" value="MethylTrfase_TaqI-like_dom"/>
</dbReference>
<evidence type="ECO:0000256" key="2">
    <source>
        <dbReference type="ARBA" id="ARBA00022603"/>
    </source>
</evidence>
<dbReference type="GO" id="GO:0009007">
    <property type="term" value="F:site-specific DNA-methyltransferase (adenine-specific) activity"/>
    <property type="evidence" value="ECO:0007669"/>
    <property type="project" value="UniProtKB-EC"/>
</dbReference>
<keyword evidence="4" id="KW-0949">S-adenosyl-L-methionine</keyword>
<dbReference type="Pfam" id="PF07669">
    <property type="entry name" value="Eco57I"/>
    <property type="match status" value="1"/>
</dbReference>
<proteinExistence type="predicted"/>
<evidence type="ECO:0000256" key="3">
    <source>
        <dbReference type="ARBA" id="ARBA00022679"/>
    </source>
</evidence>
<dbReference type="RefSeq" id="WP_101299021.1">
    <property type="nucleotide sequence ID" value="NZ_CP025197.1"/>
</dbReference>
<comment type="catalytic activity">
    <reaction evidence="5">
        <text>a 2'-deoxyadenosine in DNA + S-adenosyl-L-methionine = an N(6)-methyl-2'-deoxyadenosine in DNA + S-adenosyl-L-homocysteine + H(+)</text>
        <dbReference type="Rhea" id="RHEA:15197"/>
        <dbReference type="Rhea" id="RHEA-COMP:12418"/>
        <dbReference type="Rhea" id="RHEA-COMP:12419"/>
        <dbReference type="ChEBI" id="CHEBI:15378"/>
        <dbReference type="ChEBI" id="CHEBI:57856"/>
        <dbReference type="ChEBI" id="CHEBI:59789"/>
        <dbReference type="ChEBI" id="CHEBI:90615"/>
        <dbReference type="ChEBI" id="CHEBI:90616"/>
        <dbReference type="EC" id="2.1.1.72"/>
    </reaction>
</comment>
<accession>A0A2K9DYF0</accession>